<dbReference type="OrthoDB" id="10360867at2759"/>
<evidence type="ECO:0000256" key="1">
    <source>
        <dbReference type="SAM" id="SignalP"/>
    </source>
</evidence>
<gene>
    <name evidence="2" type="ORF">ANCCAN_24356</name>
</gene>
<evidence type="ECO:0000313" key="2">
    <source>
        <dbReference type="EMBL" id="RCN29876.1"/>
    </source>
</evidence>
<dbReference type="Proteomes" id="UP000252519">
    <property type="component" value="Unassembled WGS sequence"/>
</dbReference>
<name>A0A368FCJ9_ANCCA</name>
<keyword evidence="3" id="KW-1185">Reference proteome</keyword>
<comment type="caution">
    <text evidence="2">The sequence shown here is derived from an EMBL/GenBank/DDBJ whole genome shotgun (WGS) entry which is preliminary data.</text>
</comment>
<evidence type="ECO:0000313" key="3">
    <source>
        <dbReference type="Proteomes" id="UP000252519"/>
    </source>
</evidence>
<protein>
    <submittedName>
        <fullName evidence="2">Uncharacterized protein</fullName>
    </submittedName>
</protein>
<dbReference type="AlphaFoldDB" id="A0A368FCJ9"/>
<sequence>MSTIIRILVVLAMVAHSTVMESTTTPSNNFEISEDGITIYYAHTMNETIYYILRTSNVQPETDIVEVILNTMSKNLDAKTVSKILKALEGEVSGLR</sequence>
<keyword evidence="1" id="KW-0732">Signal</keyword>
<feature type="signal peptide" evidence="1">
    <location>
        <begin position="1"/>
        <end position="20"/>
    </location>
</feature>
<dbReference type="EMBL" id="JOJR01001745">
    <property type="protein sequence ID" value="RCN29876.1"/>
    <property type="molecule type" value="Genomic_DNA"/>
</dbReference>
<reference evidence="2 3" key="1">
    <citation type="submission" date="2014-10" db="EMBL/GenBank/DDBJ databases">
        <title>Draft genome of the hookworm Ancylostoma caninum.</title>
        <authorList>
            <person name="Mitreva M."/>
        </authorList>
    </citation>
    <scope>NUCLEOTIDE SEQUENCE [LARGE SCALE GENOMIC DNA]</scope>
    <source>
        <strain evidence="2 3">Baltimore</strain>
    </source>
</reference>
<accession>A0A368FCJ9</accession>
<organism evidence="2 3">
    <name type="scientific">Ancylostoma caninum</name>
    <name type="common">Dog hookworm</name>
    <dbReference type="NCBI Taxonomy" id="29170"/>
    <lineage>
        <taxon>Eukaryota</taxon>
        <taxon>Metazoa</taxon>
        <taxon>Ecdysozoa</taxon>
        <taxon>Nematoda</taxon>
        <taxon>Chromadorea</taxon>
        <taxon>Rhabditida</taxon>
        <taxon>Rhabditina</taxon>
        <taxon>Rhabditomorpha</taxon>
        <taxon>Strongyloidea</taxon>
        <taxon>Ancylostomatidae</taxon>
        <taxon>Ancylostomatinae</taxon>
        <taxon>Ancylostoma</taxon>
    </lineage>
</organism>
<feature type="chain" id="PRO_5016679944" evidence="1">
    <location>
        <begin position="21"/>
        <end position="96"/>
    </location>
</feature>
<proteinExistence type="predicted"/>